<reference evidence="4" key="1">
    <citation type="submission" date="2018-05" db="EMBL/GenBank/DDBJ databases">
        <authorList>
            <person name="Lanie J.A."/>
            <person name="Ng W.-L."/>
            <person name="Kazmierczak K.M."/>
            <person name="Andrzejewski T.M."/>
            <person name="Davidsen T.M."/>
            <person name="Wayne K.J."/>
            <person name="Tettelin H."/>
            <person name="Glass J.I."/>
            <person name="Rusch D."/>
            <person name="Podicherti R."/>
            <person name="Tsui H.-C.T."/>
            <person name="Winkler M.E."/>
        </authorList>
    </citation>
    <scope>NUCLEOTIDE SEQUENCE</scope>
</reference>
<dbReference type="PANTHER" id="PTHR43793">
    <property type="entry name" value="FAD SYNTHASE"/>
    <property type="match status" value="1"/>
</dbReference>
<dbReference type="SUPFAM" id="SSF52374">
    <property type="entry name" value="Nucleotidylyl transferase"/>
    <property type="match status" value="1"/>
</dbReference>
<evidence type="ECO:0000259" key="3">
    <source>
        <dbReference type="Pfam" id="PF01467"/>
    </source>
</evidence>
<feature type="domain" description="Cytidyltransferase-like" evidence="3">
    <location>
        <begin position="7"/>
        <end position="107"/>
    </location>
</feature>
<proteinExistence type="predicted"/>
<dbReference type="Pfam" id="PF01467">
    <property type="entry name" value="CTP_transf_like"/>
    <property type="match status" value="1"/>
</dbReference>
<protein>
    <recommendedName>
        <fullName evidence="3">Cytidyltransferase-like domain-containing protein</fullName>
    </recommendedName>
</protein>
<dbReference type="GO" id="GO:0016779">
    <property type="term" value="F:nucleotidyltransferase activity"/>
    <property type="evidence" value="ECO:0007669"/>
    <property type="project" value="UniProtKB-KW"/>
</dbReference>
<accession>A0A383CKL0</accession>
<dbReference type="NCBIfam" id="TIGR00125">
    <property type="entry name" value="cyt_tran_rel"/>
    <property type="match status" value="1"/>
</dbReference>
<dbReference type="AlphaFoldDB" id="A0A383CKL0"/>
<evidence type="ECO:0000256" key="1">
    <source>
        <dbReference type="ARBA" id="ARBA00022679"/>
    </source>
</evidence>
<evidence type="ECO:0000256" key="2">
    <source>
        <dbReference type="ARBA" id="ARBA00022695"/>
    </source>
</evidence>
<dbReference type="InterPro" id="IPR014729">
    <property type="entry name" value="Rossmann-like_a/b/a_fold"/>
</dbReference>
<sequence length="158" mass="17908">MSKTVFVSGDFNILHPGHIRLFIAAKKMGNHLTVGLLSDELSGKGAYINQEYRMESVQNNVLVDKVELITTSVGEFILKIKPDIVLKGKEHENEFNIEKDILDSYGGKLIFGSGDTVFSSTDLLLNELKNRAKLNKNFESDYKKRHSINSERLEKRVH</sequence>
<gene>
    <name evidence="4" type="ORF">METZ01_LOCUS485781</name>
</gene>
<dbReference type="InterPro" id="IPR050385">
    <property type="entry name" value="Archaeal_FAD_synthase"/>
</dbReference>
<dbReference type="Gene3D" id="3.40.50.620">
    <property type="entry name" value="HUPs"/>
    <property type="match status" value="1"/>
</dbReference>
<feature type="non-terminal residue" evidence="4">
    <location>
        <position position="158"/>
    </location>
</feature>
<name>A0A383CKL0_9ZZZZ</name>
<organism evidence="4">
    <name type="scientific">marine metagenome</name>
    <dbReference type="NCBI Taxonomy" id="408172"/>
    <lineage>
        <taxon>unclassified sequences</taxon>
        <taxon>metagenomes</taxon>
        <taxon>ecological metagenomes</taxon>
    </lineage>
</organism>
<dbReference type="InterPro" id="IPR004821">
    <property type="entry name" value="Cyt_trans-like"/>
</dbReference>
<evidence type="ECO:0000313" key="4">
    <source>
        <dbReference type="EMBL" id="SVE32927.1"/>
    </source>
</evidence>
<keyword evidence="2" id="KW-0548">Nucleotidyltransferase</keyword>
<dbReference type="EMBL" id="UINC01209768">
    <property type="protein sequence ID" value="SVE32927.1"/>
    <property type="molecule type" value="Genomic_DNA"/>
</dbReference>
<dbReference type="PANTHER" id="PTHR43793:SF1">
    <property type="entry name" value="FAD SYNTHASE"/>
    <property type="match status" value="1"/>
</dbReference>
<keyword evidence="1" id="KW-0808">Transferase</keyword>